<dbReference type="AlphaFoldDB" id="A0A2C9CPK0"/>
<dbReference type="EMBL" id="OCTN01000001">
    <property type="protein sequence ID" value="SOH93296.1"/>
    <property type="molecule type" value="Genomic_DNA"/>
</dbReference>
<dbReference type="OrthoDB" id="228033at2"/>
<protein>
    <recommendedName>
        <fullName evidence="1">DUF4178 domain-containing protein</fullName>
    </recommendedName>
</protein>
<organism evidence="2 3">
    <name type="scientific">Pontivivens marinum</name>
    <dbReference type="NCBI Taxonomy" id="1690039"/>
    <lineage>
        <taxon>Bacteria</taxon>
        <taxon>Pseudomonadati</taxon>
        <taxon>Pseudomonadota</taxon>
        <taxon>Alphaproteobacteria</taxon>
        <taxon>Rhodobacterales</taxon>
        <taxon>Paracoccaceae</taxon>
        <taxon>Pontivivens</taxon>
    </lineage>
</organism>
<dbReference type="InterPro" id="IPR025235">
    <property type="entry name" value="DUF4178"/>
</dbReference>
<gene>
    <name evidence="2" type="ORF">SAMN06273572_1011152</name>
</gene>
<name>A0A2C9CPK0_9RHOB</name>
<evidence type="ECO:0000313" key="2">
    <source>
        <dbReference type="EMBL" id="SOH93296.1"/>
    </source>
</evidence>
<dbReference type="Proteomes" id="UP000220034">
    <property type="component" value="Unassembled WGS sequence"/>
</dbReference>
<proteinExistence type="predicted"/>
<accession>A0A2C9CPK0</accession>
<evidence type="ECO:0000313" key="3">
    <source>
        <dbReference type="Proteomes" id="UP000220034"/>
    </source>
</evidence>
<dbReference type="Pfam" id="PF13785">
    <property type="entry name" value="DUF4178"/>
    <property type="match status" value="1"/>
</dbReference>
<evidence type="ECO:0000259" key="1">
    <source>
        <dbReference type="Pfam" id="PF13785"/>
    </source>
</evidence>
<sequence>MSTLNCPNCGAAVEPELACVRMSTCTSCGTALLLNDAVVQIAGSGGVMHDVPLLFGLGDDVRIGHRVFHVRGHVRYSYGRGTWDEFWCTDADDDPVWISIDEGDVAVQRATNPPSRQTKFGGYRVGEGLAIDRDDFTVVEVETAECIAVQGQFDEVIRVGDTHKFVNAEGLRGHLLSGETWDGGEKWFLGRWHDPFDIKVQRL</sequence>
<reference evidence="3" key="1">
    <citation type="submission" date="2017-09" db="EMBL/GenBank/DDBJ databases">
        <authorList>
            <person name="Varghese N."/>
            <person name="Submissions S."/>
        </authorList>
    </citation>
    <scope>NUCLEOTIDE SEQUENCE [LARGE SCALE GENOMIC DNA]</scope>
    <source>
        <strain evidence="3">C7</strain>
    </source>
</reference>
<keyword evidence="3" id="KW-1185">Reference proteome</keyword>
<feature type="domain" description="DUF4178" evidence="1">
    <location>
        <begin position="57"/>
        <end position="195"/>
    </location>
</feature>
<dbReference type="RefSeq" id="WP_097928809.1">
    <property type="nucleotide sequence ID" value="NZ_OCTN01000001.1"/>
</dbReference>